<dbReference type="Pfam" id="PF04750">
    <property type="entry name" value="Far-17a_AIG1"/>
    <property type="match status" value="1"/>
</dbReference>
<evidence type="ECO:0000313" key="8">
    <source>
        <dbReference type="Proteomes" id="UP001165065"/>
    </source>
</evidence>
<dbReference type="GO" id="GO:0012505">
    <property type="term" value="C:endomembrane system"/>
    <property type="evidence" value="ECO:0007669"/>
    <property type="project" value="UniProtKB-SubCell"/>
</dbReference>
<sequence>MKGTSSLPDLRRRARSAGLSQVGGGDKSKGVESGSNLSYKGLVSLWRQREKRRKEEAKREKGDIVVDEGGLGGHPLVMDAKRTFTKRIWSEWRGGLSACFITAVTILYLPEQFFDDYILPLRFELVRLLVPITCFGVMFAANWTEHVLQPPVEPKGIVSFGGKSVFFTVNVIGILLIYYTLSLVGQFCRIYGHEIPVLTYVTYRYFIHVYSLGLMLTLFYYAGVLNDEDERANINKWHLKGVPLARYLHTTHGSSLLCVNLDLAFKSRSLVCYHLPTQEFVILALHGFGAYYTVWVMINYKMTGYFPYPFMNGMYVPLCFCFLCVMGGVGACIGVVSSMLISGIKCEEVIEVFKVANLYKIVFGGGV</sequence>
<dbReference type="Proteomes" id="UP001165065">
    <property type="component" value="Unassembled WGS sequence"/>
</dbReference>
<dbReference type="EMBL" id="BRYA01000078">
    <property type="protein sequence ID" value="GMI37896.1"/>
    <property type="molecule type" value="Genomic_DNA"/>
</dbReference>
<feature type="transmembrane region" description="Helical" evidence="6">
    <location>
        <begin position="92"/>
        <end position="109"/>
    </location>
</feature>
<reference evidence="8" key="1">
    <citation type="journal article" date="2023" name="Commun. Biol.">
        <title>Genome analysis of Parmales, the sister group of diatoms, reveals the evolutionary specialization of diatoms from phago-mixotrophs to photoautotrophs.</title>
        <authorList>
            <person name="Ban H."/>
            <person name="Sato S."/>
            <person name="Yoshikawa S."/>
            <person name="Yamada K."/>
            <person name="Nakamura Y."/>
            <person name="Ichinomiya M."/>
            <person name="Sato N."/>
            <person name="Blanc-Mathieu R."/>
            <person name="Endo H."/>
            <person name="Kuwata A."/>
            <person name="Ogata H."/>
        </authorList>
    </citation>
    <scope>NUCLEOTIDE SEQUENCE [LARGE SCALE GENOMIC DNA]</scope>
</reference>
<proteinExistence type="predicted"/>
<keyword evidence="2 6" id="KW-0812">Transmembrane</keyword>
<organism evidence="7 8">
    <name type="scientific">Triparma columacea</name>
    <dbReference type="NCBI Taxonomy" id="722753"/>
    <lineage>
        <taxon>Eukaryota</taxon>
        <taxon>Sar</taxon>
        <taxon>Stramenopiles</taxon>
        <taxon>Ochrophyta</taxon>
        <taxon>Bolidophyceae</taxon>
        <taxon>Parmales</taxon>
        <taxon>Triparmaceae</taxon>
        <taxon>Triparma</taxon>
    </lineage>
</organism>
<feature type="transmembrane region" description="Helical" evidence="6">
    <location>
        <begin position="164"/>
        <end position="184"/>
    </location>
</feature>
<name>A0A9W7G8T5_9STRA</name>
<evidence type="ECO:0000256" key="1">
    <source>
        <dbReference type="ARBA" id="ARBA00004127"/>
    </source>
</evidence>
<evidence type="ECO:0000256" key="6">
    <source>
        <dbReference type="SAM" id="Phobius"/>
    </source>
</evidence>
<gene>
    <name evidence="7" type="ORF">TrCOL_g5127</name>
</gene>
<evidence type="ECO:0000256" key="2">
    <source>
        <dbReference type="ARBA" id="ARBA00022692"/>
    </source>
</evidence>
<evidence type="ECO:0000256" key="5">
    <source>
        <dbReference type="SAM" id="MobiDB-lite"/>
    </source>
</evidence>
<accession>A0A9W7G8T5</accession>
<comment type="subcellular location">
    <subcellularLocation>
        <location evidence="1">Endomembrane system</location>
        <topology evidence="1">Multi-pass membrane protein</topology>
    </subcellularLocation>
</comment>
<dbReference type="GO" id="GO:0016020">
    <property type="term" value="C:membrane"/>
    <property type="evidence" value="ECO:0007669"/>
    <property type="project" value="InterPro"/>
</dbReference>
<dbReference type="AlphaFoldDB" id="A0A9W7G8T5"/>
<feature type="region of interest" description="Disordered" evidence="5">
    <location>
        <begin position="1"/>
        <end position="36"/>
    </location>
</feature>
<evidence type="ECO:0000313" key="7">
    <source>
        <dbReference type="EMBL" id="GMI37896.1"/>
    </source>
</evidence>
<keyword evidence="3 6" id="KW-1133">Transmembrane helix</keyword>
<dbReference type="OrthoDB" id="190634at2759"/>
<comment type="caution">
    <text evidence="7">The sequence shown here is derived from an EMBL/GenBank/DDBJ whole genome shotgun (WGS) entry which is preliminary data.</text>
</comment>
<feature type="transmembrane region" description="Helical" evidence="6">
    <location>
        <begin position="314"/>
        <end position="336"/>
    </location>
</feature>
<evidence type="ECO:0000256" key="4">
    <source>
        <dbReference type="ARBA" id="ARBA00023136"/>
    </source>
</evidence>
<feature type="transmembrane region" description="Helical" evidence="6">
    <location>
        <begin position="121"/>
        <end position="144"/>
    </location>
</feature>
<dbReference type="InterPro" id="IPR006838">
    <property type="entry name" value="ADTRP_AIG1"/>
</dbReference>
<keyword evidence="8" id="KW-1185">Reference proteome</keyword>
<protein>
    <submittedName>
        <fullName evidence="7">Uncharacterized protein</fullName>
    </submittedName>
</protein>
<evidence type="ECO:0000256" key="3">
    <source>
        <dbReference type="ARBA" id="ARBA00022989"/>
    </source>
</evidence>
<feature type="transmembrane region" description="Helical" evidence="6">
    <location>
        <begin position="277"/>
        <end position="294"/>
    </location>
</feature>
<keyword evidence="4 6" id="KW-0472">Membrane</keyword>
<feature type="transmembrane region" description="Helical" evidence="6">
    <location>
        <begin position="205"/>
        <end position="224"/>
    </location>
</feature>